<accession>A0A1Y5T7Z0</accession>
<dbReference type="EMBL" id="FWFZ01000011">
    <property type="protein sequence ID" value="SLN54508.1"/>
    <property type="molecule type" value="Genomic_DNA"/>
</dbReference>
<dbReference type="OrthoDB" id="7652344at2"/>
<keyword evidence="1" id="KW-1133">Transmembrane helix</keyword>
<gene>
    <name evidence="2" type="ORF">ROA7023_02450</name>
</gene>
<dbReference type="Proteomes" id="UP000193900">
    <property type="component" value="Unassembled WGS sequence"/>
</dbReference>
<dbReference type="RefSeq" id="WP_085879295.1">
    <property type="nucleotide sequence ID" value="NZ_FWFZ01000011.1"/>
</dbReference>
<evidence type="ECO:0000256" key="1">
    <source>
        <dbReference type="SAM" id="Phobius"/>
    </source>
</evidence>
<dbReference type="AlphaFoldDB" id="A0A1Y5T7Z0"/>
<keyword evidence="1" id="KW-0812">Transmembrane</keyword>
<proteinExistence type="predicted"/>
<keyword evidence="3" id="KW-1185">Reference proteome</keyword>
<evidence type="ECO:0000313" key="3">
    <source>
        <dbReference type="Proteomes" id="UP000193900"/>
    </source>
</evidence>
<feature type="transmembrane region" description="Helical" evidence="1">
    <location>
        <begin position="43"/>
        <end position="63"/>
    </location>
</feature>
<keyword evidence="1" id="KW-0472">Membrane</keyword>
<protein>
    <recommendedName>
        <fullName evidence="4">Gene transfer agent protein</fullName>
    </recommendedName>
</protein>
<sequence>MKPEVVKLETRRGPAPVTDFWFAQVDLRLTKIDTMIERLERQIWLLVYAAGAILVIEGLRALFGA</sequence>
<reference evidence="2 3" key="1">
    <citation type="submission" date="2017-03" db="EMBL/GenBank/DDBJ databases">
        <authorList>
            <person name="Afonso C.L."/>
            <person name="Miller P.J."/>
            <person name="Scott M.A."/>
            <person name="Spackman E."/>
            <person name="Goraichik I."/>
            <person name="Dimitrov K.M."/>
            <person name="Suarez D.L."/>
            <person name="Swayne D.E."/>
        </authorList>
    </citation>
    <scope>NUCLEOTIDE SEQUENCE [LARGE SCALE GENOMIC DNA]</scope>
    <source>
        <strain evidence="2 3">CECT 7023</strain>
    </source>
</reference>
<name>A0A1Y5T7Z0_9RHOB</name>
<evidence type="ECO:0000313" key="2">
    <source>
        <dbReference type="EMBL" id="SLN54508.1"/>
    </source>
</evidence>
<evidence type="ECO:0008006" key="4">
    <source>
        <dbReference type="Google" id="ProtNLM"/>
    </source>
</evidence>
<organism evidence="2 3">
    <name type="scientific">Roseisalinus antarcticus</name>
    <dbReference type="NCBI Taxonomy" id="254357"/>
    <lineage>
        <taxon>Bacteria</taxon>
        <taxon>Pseudomonadati</taxon>
        <taxon>Pseudomonadota</taxon>
        <taxon>Alphaproteobacteria</taxon>
        <taxon>Rhodobacterales</taxon>
        <taxon>Roseobacteraceae</taxon>
        <taxon>Roseisalinus</taxon>
    </lineage>
</organism>